<accession>A0A6S7GKU0</accession>
<evidence type="ECO:0000256" key="2">
    <source>
        <dbReference type="ARBA" id="ARBA00005679"/>
    </source>
</evidence>
<protein>
    <submittedName>
        <fullName evidence="6">Uncharacterized protein</fullName>
    </submittedName>
</protein>
<dbReference type="GO" id="GO:0016671">
    <property type="term" value="F:oxidoreductase activity, acting on a sulfur group of donors, disulfide as acceptor"/>
    <property type="evidence" value="ECO:0007669"/>
    <property type="project" value="InterPro"/>
</dbReference>
<evidence type="ECO:0000256" key="5">
    <source>
        <dbReference type="ARBA" id="ARBA00023180"/>
    </source>
</evidence>
<dbReference type="EMBL" id="CACRXK020002079">
    <property type="protein sequence ID" value="CAB3992578.1"/>
    <property type="molecule type" value="Genomic_DNA"/>
</dbReference>
<dbReference type="GO" id="GO:0005576">
    <property type="term" value="C:extracellular region"/>
    <property type="evidence" value="ECO:0007669"/>
    <property type="project" value="UniProtKB-SubCell"/>
</dbReference>
<keyword evidence="5" id="KW-0325">Glycoprotein</keyword>
<comment type="similarity">
    <text evidence="2">Belongs to the GILT family.</text>
</comment>
<organism evidence="6 7">
    <name type="scientific">Paramuricea clavata</name>
    <name type="common">Red gorgonian</name>
    <name type="synonym">Violescent sea-whip</name>
    <dbReference type="NCBI Taxonomy" id="317549"/>
    <lineage>
        <taxon>Eukaryota</taxon>
        <taxon>Metazoa</taxon>
        <taxon>Cnidaria</taxon>
        <taxon>Anthozoa</taxon>
        <taxon>Octocorallia</taxon>
        <taxon>Malacalcyonacea</taxon>
        <taxon>Plexauridae</taxon>
        <taxon>Paramuricea</taxon>
    </lineage>
</organism>
<dbReference type="Proteomes" id="UP001152795">
    <property type="component" value="Unassembled WGS sequence"/>
</dbReference>
<evidence type="ECO:0000256" key="1">
    <source>
        <dbReference type="ARBA" id="ARBA00004613"/>
    </source>
</evidence>
<keyword evidence="3" id="KW-0964">Secreted</keyword>
<evidence type="ECO:0000313" key="6">
    <source>
        <dbReference type="EMBL" id="CAB3992578.1"/>
    </source>
</evidence>
<dbReference type="OrthoDB" id="958254at2759"/>
<comment type="subcellular location">
    <subcellularLocation>
        <location evidence="1">Secreted</location>
    </subcellularLocation>
</comment>
<dbReference type="PANTHER" id="PTHR13234">
    <property type="entry name" value="GAMMA-INTERFERON INDUCIBLE LYSOSOMAL THIOL REDUCTASE GILT"/>
    <property type="match status" value="1"/>
</dbReference>
<keyword evidence="7" id="KW-1185">Reference proteome</keyword>
<dbReference type="PANTHER" id="PTHR13234:SF8">
    <property type="entry name" value="GAMMA-INTERFERON-INDUCIBLE LYSOSOMAL THIOL REDUCTASE"/>
    <property type="match status" value="1"/>
</dbReference>
<comment type="caution">
    <text evidence="6">The sequence shown here is derived from an EMBL/GenBank/DDBJ whole genome shotgun (WGS) entry which is preliminary data.</text>
</comment>
<dbReference type="Pfam" id="PF03227">
    <property type="entry name" value="GILT"/>
    <property type="match status" value="1"/>
</dbReference>
<name>A0A6S7GKU0_PARCT</name>
<evidence type="ECO:0000313" key="7">
    <source>
        <dbReference type="Proteomes" id="UP001152795"/>
    </source>
</evidence>
<keyword evidence="4" id="KW-0732">Signal</keyword>
<reference evidence="6" key="1">
    <citation type="submission" date="2020-04" db="EMBL/GenBank/DDBJ databases">
        <authorList>
            <person name="Alioto T."/>
            <person name="Alioto T."/>
            <person name="Gomez Garrido J."/>
        </authorList>
    </citation>
    <scope>NUCLEOTIDE SEQUENCE</scope>
    <source>
        <strain evidence="6">A484AB</strain>
    </source>
</reference>
<dbReference type="AlphaFoldDB" id="A0A6S7GKU0"/>
<dbReference type="InterPro" id="IPR004911">
    <property type="entry name" value="Interferon-induced_GILT"/>
</dbReference>
<evidence type="ECO:0000256" key="4">
    <source>
        <dbReference type="ARBA" id="ARBA00022729"/>
    </source>
</evidence>
<sequence length="236" mass="26672">MKAYSFIFLAVYLWTSSSTAQEAKPVNITLYFESLCGGCQYFIKNQYYPAFKSIGSIMNVHLVPYGNADETKKGGKWVFTCQHGKEECIGNLIETCAIHFYPNASVYFPFIHCIETSGKIPRKAAPSCAQKFSLDYSKIESCANGDLGNSLEHKMGLKTEATKQTYVPWITLEGVHTEKIQNQAENNLVKLICKTYKGSQKPQACQEYRSEGFIQRCWKNPSKIEDVENNSIHITN</sequence>
<gene>
    <name evidence="6" type="ORF">PACLA_8A077509</name>
</gene>
<proteinExistence type="inferred from homology"/>
<evidence type="ECO:0000256" key="3">
    <source>
        <dbReference type="ARBA" id="ARBA00022525"/>
    </source>
</evidence>